<gene>
    <name evidence="3" type="ORF">BLA13014_07961</name>
    <name evidence="2" type="ORF">CFB84_43465</name>
</gene>
<feature type="chain" id="PRO_5036032092" description="Alginate biosynthesis protein AlgF" evidence="1">
    <location>
        <begin position="22"/>
        <end position="190"/>
    </location>
</feature>
<evidence type="ECO:0000313" key="4">
    <source>
        <dbReference type="Proteomes" id="UP000214600"/>
    </source>
</evidence>
<dbReference type="Proteomes" id="UP000214600">
    <property type="component" value="Unassembled WGS sequence"/>
</dbReference>
<keyword evidence="1" id="KW-0732">Signal</keyword>
<organism evidence="2 4">
    <name type="scientific">Burkholderia aenigmatica</name>
    <dbReference type="NCBI Taxonomy" id="2015348"/>
    <lineage>
        <taxon>Bacteria</taxon>
        <taxon>Pseudomonadati</taxon>
        <taxon>Pseudomonadota</taxon>
        <taxon>Betaproteobacteria</taxon>
        <taxon>Burkholderiales</taxon>
        <taxon>Burkholderiaceae</taxon>
        <taxon>Burkholderia</taxon>
        <taxon>Burkholderia cepacia complex</taxon>
    </lineage>
</organism>
<evidence type="ECO:0008006" key="6">
    <source>
        <dbReference type="Google" id="ProtNLM"/>
    </source>
</evidence>
<evidence type="ECO:0000313" key="3">
    <source>
        <dbReference type="EMBL" id="VWC52366.1"/>
    </source>
</evidence>
<dbReference type="AlphaFoldDB" id="A0A228HHK0"/>
<reference evidence="4" key="1">
    <citation type="submission" date="2017-06" db="EMBL/GenBank/DDBJ databases">
        <authorList>
            <person name="LiPuma J."/>
            <person name="Spilker T."/>
        </authorList>
    </citation>
    <scope>NUCLEOTIDE SEQUENCE [LARGE SCALE GENOMIC DNA]</scope>
    <source>
        <strain evidence="4">AU17325</strain>
    </source>
</reference>
<dbReference type="EMBL" id="CABVQC010000103">
    <property type="protein sequence ID" value="VWC52366.1"/>
    <property type="molecule type" value="Genomic_DNA"/>
</dbReference>
<dbReference type="GeneID" id="99664722"/>
<name>A0A228HHK0_9BURK</name>
<dbReference type="RefSeq" id="WP_029673831.1">
    <property type="nucleotide sequence ID" value="NZ_CABVQC010000103.1"/>
</dbReference>
<protein>
    <recommendedName>
        <fullName evidence="6">Alginate biosynthesis protein AlgF</fullName>
    </recommendedName>
</protein>
<proteinExistence type="predicted"/>
<dbReference type="Proteomes" id="UP000494261">
    <property type="component" value="Unassembled WGS sequence"/>
</dbReference>
<dbReference type="EMBL" id="NKFA01000052">
    <property type="protein sequence ID" value="OXI29607.1"/>
    <property type="molecule type" value="Genomic_DNA"/>
</dbReference>
<sequence length="190" mass="19852">MKKLVSLIFAACAAIATTAHAAGAVQSSIHLTDSPSAAFIGDSIDWSVDFGKNPRDVVLRPRGASASATNVIFLTPGGPTVYDIAKNGAATTNNDRRLVRDGGTLEIAPVRVSILELPGEITKVEASKALRLRIKGVIDHRYIALKYLTVDDTGIKESGRLTVTTDSGRYSFGVAVGAGGAPVYRVATGI</sequence>
<reference evidence="2" key="2">
    <citation type="submission" date="2017-06" db="EMBL/GenBank/DDBJ databases">
        <authorList>
            <person name="Kim H.J."/>
            <person name="Triplett B.A."/>
        </authorList>
    </citation>
    <scope>NUCLEOTIDE SEQUENCE [LARGE SCALE GENOMIC DNA]</scope>
    <source>
        <strain evidence="2">AU17325</strain>
    </source>
</reference>
<evidence type="ECO:0000313" key="2">
    <source>
        <dbReference type="EMBL" id="OXI29607.1"/>
    </source>
</evidence>
<reference evidence="2 4" key="3">
    <citation type="submission" date="2017-08" db="EMBL/GenBank/DDBJ databases">
        <title>WGS of novel Burkholderia cepaca complex species.</title>
        <authorList>
            <person name="Lipuma J."/>
            <person name="Spilker T."/>
        </authorList>
    </citation>
    <scope>NUCLEOTIDE SEQUENCE [LARGE SCALE GENOMIC DNA]</scope>
    <source>
        <strain evidence="2 4">AU17325</strain>
    </source>
</reference>
<reference evidence="3 5" key="4">
    <citation type="submission" date="2019-09" db="EMBL/GenBank/DDBJ databases">
        <authorList>
            <person name="Depoorter E."/>
        </authorList>
    </citation>
    <scope>NUCLEOTIDE SEQUENCE [LARGE SCALE GENOMIC DNA]</scope>
    <source>
        <strain evidence="3">LMG 13014</strain>
    </source>
</reference>
<evidence type="ECO:0000256" key="1">
    <source>
        <dbReference type="SAM" id="SignalP"/>
    </source>
</evidence>
<feature type="signal peptide" evidence="1">
    <location>
        <begin position="1"/>
        <end position="21"/>
    </location>
</feature>
<evidence type="ECO:0000313" key="5">
    <source>
        <dbReference type="Proteomes" id="UP000494261"/>
    </source>
</evidence>
<accession>A0A228HHK0</accession>
<accession>A0A6P2SSF0</accession>